<accession>A0A419SM28</accession>
<name>A0A419SM28_9BACL</name>
<protein>
    <recommendedName>
        <fullName evidence="2">SHS2 domain-containing protein</fullName>
    </recommendedName>
</protein>
<dbReference type="Gene3D" id="3.30.1490.300">
    <property type="match status" value="1"/>
</dbReference>
<dbReference type="PANTHER" id="PTHR32432">
    <property type="entry name" value="CELL DIVISION PROTEIN FTSA-RELATED"/>
    <property type="match status" value="1"/>
</dbReference>
<comment type="caution">
    <text evidence="3">The sequence shown here is derived from an EMBL/GenBank/DDBJ whole genome shotgun (WGS) entry which is preliminary data.</text>
</comment>
<feature type="coiled-coil region" evidence="1">
    <location>
        <begin position="291"/>
        <end position="322"/>
    </location>
</feature>
<dbReference type="CDD" id="cd24004">
    <property type="entry name" value="ASKHA_NBD_PilM-like"/>
    <property type="match status" value="1"/>
</dbReference>
<evidence type="ECO:0000256" key="1">
    <source>
        <dbReference type="SAM" id="Coils"/>
    </source>
</evidence>
<evidence type="ECO:0000313" key="3">
    <source>
        <dbReference type="EMBL" id="RKD25066.1"/>
    </source>
</evidence>
<dbReference type="Gene3D" id="3.30.420.40">
    <property type="match status" value="2"/>
</dbReference>
<dbReference type="SMART" id="SM00842">
    <property type="entry name" value="FtsA"/>
    <property type="match status" value="1"/>
</dbReference>
<evidence type="ECO:0000259" key="2">
    <source>
        <dbReference type="SMART" id="SM00842"/>
    </source>
</evidence>
<dbReference type="SUPFAM" id="SSF53067">
    <property type="entry name" value="Actin-like ATPase domain"/>
    <property type="match status" value="2"/>
</dbReference>
<dbReference type="Pfam" id="PF14450">
    <property type="entry name" value="FtsA"/>
    <property type="match status" value="1"/>
</dbReference>
<keyword evidence="1" id="KW-0175">Coiled coil</keyword>
<proteinExistence type="predicted"/>
<dbReference type="InterPro" id="IPR043129">
    <property type="entry name" value="ATPase_NBD"/>
</dbReference>
<keyword evidence="4" id="KW-1185">Reference proteome</keyword>
<evidence type="ECO:0000313" key="4">
    <source>
        <dbReference type="Proteomes" id="UP000284219"/>
    </source>
</evidence>
<sequence length="727" mass="80029">MSLLTHNHSDFIFSLDIGTRAIVGMILQQTGDSLTIVDYESIEHRERSMLDGQIHHVSEVAESIACVRDRLVERNNPLKYVSVAAAGRTLITTTASFEHAIAGYPLLNQNDTLSLELSAIQEAQKQIADKHSDSGFRDYYCVGYSVINYYLDGEIIGNLIDQRGQSAKVEIIATFLPRLVVDSLMTALQKADLQMKTLTLEPIAAINALVPASMRKLNIALIDIGAGTSDIAITADGTIVAYGMVAVAGDEITEALSQAYLLDFNEAEQLKRVLAVQSEVRYTDILGMEHVAFAAEIIEQLNEVIEQLAEQITHKILELNEQAPQAVMLIGGGSLTPTLPESIAKKLQLPTSRVAVRGADAIKGLKVDEQLKGPEFVTPIGIAVAAQRHPIKYVTVRLNDEEVRIFDLKKITVGDVLLHAGWDLRTVKPRPGLALSVVINGDVKFIPGKLGKPPLILINGQVGRLNSIVYDQDNLRIEAGADGQAPQVIVKDLIAEFGAMTIHLDDEVYPLQPMVLKNGKRCQPTDQVNDRDAFDIRWPQTVADVLKQTGYGDQVRSINCELKINGQTKRVKEHDTGWRLNDEPASPQQSIREGDHLTFVQETGSKQPTVRTLITPEIAHLAQISVTFNGQPLSIPLHRVTVLLNGISADWDQPLQNGDIVELEIAKHPTRPVYHDVFAYTIADITKPDGAIHMKTLVNGKAADFQTALHDGDEIELRWDIKRDETI</sequence>
<dbReference type="PANTHER" id="PTHR32432:SF3">
    <property type="entry name" value="ETHANOLAMINE UTILIZATION PROTEIN EUTJ"/>
    <property type="match status" value="1"/>
</dbReference>
<dbReference type="EMBL" id="MCHY01000007">
    <property type="protein sequence ID" value="RKD25066.1"/>
    <property type="molecule type" value="Genomic_DNA"/>
</dbReference>
<dbReference type="AlphaFoldDB" id="A0A419SM28"/>
<dbReference type="Proteomes" id="UP000284219">
    <property type="component" value="Unassembled WGS sequence"/>
</dbReference>
<feature type="domain" description="SHS2" evidence="2">
    <location>
        <begin position="12"/>
        <end position="209"/>
    </location>
</feature>
<reference evidence="3 4" key="1">
    <citation type="submission" date="2016-08" db="EMBL/GenBank/DDBJ databases">
        <title>Novel Firmicute Genomes.</title>
        <authorList>
            <person name="Poppleton D.I."/>
            <person name="Gribaldo S."/>
        </authorList>
    </citation>
    <scope>NUCLEOTIDE SEQUENCE [LARGE SCALE GENOMIC DNA]</scope>
    <source>
        <strain evidence="3 4">RAOx-1</strain>
    </source>
</reference>
<dbReference type="GO" id="GO:0051301">
    <property type="term" value="P:cell division"/>
    <property type="evidence" value="ECO:0007669"/>
    <property type="project" value="InterPro"/>
</dbReference>
<dbReference type="InterPro" id="IPR003494">
    <property type="entry name" value="SHS2_FtsA"/>
</dbReference>
<organism evidence="3 4">
    <name type="scientific">Ammoniphilus oxalaticus</name>
    <dbReference type="NCBI Taxonomy" id="66863"/>
    <lineage>
        <taxon>Bacteria</taxon>
        <taxon>Bacillati</taxon>
        <taxon>Bacillota</taxon>
        <taxon>Bacilli</taxon>
        <taxon>Bacillales</taxon>
        <taxon>Paenibacillaceae</taxon>
        <taxon>Aneurinibacillus group</taxon>
        <taxon>Ammoniphilus</taxon>
    </lineage>
</organism>
<gene>
    <name evidence="3" type="ORF">BEP19_04390</name>
</gene>
<dbReference type="InterPro" id="IPR050696">
    <property type="entry name" value="FtsA/MreB"/>
</dbReference>